<dbReference type="PANTHER" id="PTHR42673">
    <property type="entry name" value="MALEYLACETOACETATE ISOMERASE"/>
    <property type="match status" value="1"/>
</dbReference>
<name>A0ABW1TVD6_9BURK</name>
<dbReference type="CDD" id="cd03205">
    <property type="entry name" value="GST_C_6"/>
    <property type="match status" value="1"/>
</dbReference>
<dbReference type="PANTHER" id="PTHR42673:SF21">
    <property type="entry name" value="GLUTATHIONE S-TRANSFERASE YFCF"/>
    <property type="match status" value="1"/>
</dbReference>
<dbReference type="InterPro" id="IPR036282">
    <property type="entry name" value="Glutathione-S-Trfase_C_sf"/>
</dbReference>
<organism evidence="2 3">
    <name type="scientific">Polaromonas aquatica</name>
    <dbReference type="NCBI Taxonomy" id="332657"/>
    <lineage>
        <taxon>Bacteria</taxon>
        <taxon>Pseudomonadati</taxon>
        <taxon>Pseudomonadota</taxon>
        <taxon>Betaproteobacteria</taxon>
        <taxon>Burkholderiales</taxon>
        <taxon>Comamonadaceae</taxon>
        <taxon>Polaromonas</taxon>
    </lineage>
</organism>
<dbReference type="Pfam" id="PF13417">
    <property type="entry name" value="GST_N_3"/>
    <property type="match status" value="1"/>
</dbReference>
<keyword evidence="2" id="KW-0808">Transferase</keyword>
<dbReference type="PROSITE" id="PS50404">
    <property type="entry name" value="GST_NTER"/>
    <property type="match status" value="1"/>
</dbReference>
<dbReference type="InterPro" id="IPR004045">
    <property type="entry name" value="Glutathione_S-Trfase_N"/>
</dbReference>
<dbReference type="GO" id="GO:0004364">
    <property type="term" value="F:glutathione transferase activity"/>
    <property type="evidence" value="ECO:0007669"/>
    <property type="project" value="UniProtKB-EC"/>
</dbReference>
<dbReference type="Gene3D" id="3.40.30.10">
    <property type="entry name" value="Glutaredoxin"/>
    <property type="match status" value="1"/>
</dbReference>
<evidence type="ECO:0000259" key="1">
    <source>
        <dbReference type="PROSITE" id="PS50404"/>
    </source>
</evidence>
<evidence type="ECO:0000313" key="2">
    <source>
        <dbReference type="EMBL" id="MFC6280703.1"/>
    </source>
</evidence>
<dbReference type="SUPFAM" id="SSF52833">
    <property type="entry name" value="Thioredoxin-like"/>
    <property type="match status" value="1"/>
</dbReference>
<reference evidence="3" key="1">
    <citation type="journal article" date="2019" name="Int. J. Syst. Evol. Microbiol.">
        <title>The Global Catalogue of Microorganisms (GCM) 10K type strain sequencing project: providing services to taxonomists for standard genome sequencing and annotation.</title>
        <authorList>
            <consortium name="The Broad Institute Genomics Platform"/>
            <consortium name="The Broad Institute Genome Sequencing Center for Infectious Disease"/>
            <person name="Wu L."/>
            <person name="Ma J."/>
        </authorList>
    </citation>
    <scope>NUCLEOTIDE SEQUENCE [LARGE SCALE GENOMIC DNA]</scope>
    <source>
        <strain evidence="3">CCUG 39402</strain>
    </source>
</reference>
<dbReference type="Proteomes" id="UP001596270">
    <property type="component" value="Unassembled WGS sequence"/>
</dbReference>
<protein>
    <submittedName>
        <fullName evidence="2">Glutathione S-transferase</fullName>
        <ecNumber evidence="2">2.5.1.18</ecNumber>
    </submittedName>
</protein>
<proteinExistence type="predicted"/>
<dbReference type="SUPFAM" id="SSF47616">
    <property type="entry name" value="GST C-terminal domain-like"/>
    <property type="match status" value="1"/>
</dbReference>
<dbReference type="EMBL" id="JBHSRS010000013">
    <property type="protein sequence ID" value="MFC6280703.1"/>
    <property type="molecule type" value="Genomic_DNA"/>
</dbReference>
<dbReference type="EC" id="2.5.1.18" evidence="2"/>
<evidence type="ECO:0000313" key="3">
    <source>
        <dbReference type="Proteomes" id="UP001596270"/>
    </source>
</evidence>
<dbReference type="InterPro" id="IPR036249">
    <property type="entry name" value="Thioredoxin-like_sf"/>
</dbReference>
<comment type="caution">
    <text evidence="2">The sequence shown here is derived from an EMBL/GenBank/DDBJ whole genome shotgun (WGS) entry which is preliminary data.</text>
</comment>
<dbReference type="Gene3D" id="1.20.1050.10">
    <property type="match status" value="1"/>
</dbReference>
<feature type="domain" description="GST N-terminal" evidence="1">
    <location>
        <begin position="1"/>
        <end position="78"/>
    </location>
</feature>
<keyword evidence="3" id="KW-1185">Reference proteome</keyword>
<accession>A0ABW1TVD6</accession>
<sequence length="213" mass="23164">MQLIGMLDSPYVRRVAISLQLLGLRFGHQSVSVFSTFAQFQKINPVVKAPSLVCDDGTVLMDSTLIIDYAEALAAQASPRKSLMPAGISERQQALRVIGLALAACEKSVQIIYERNLRPAEKLHQPWVSRVTGQLLAAYDALEAEIQQRPLEAGSINQAGVTAAVAWHFTQMMIPEVVNMERCPALSRFTEKAEQLPAFSAAPHGASTYAGEA</sequence>
<dbReference type="RefSeq" id="WP_371435671.1">
    <property type="nucleotide sequence ID" value="NZ_JBHSRS010000013.1"/>
</dbReference>
<gene>
    <name evidence="2" type="ORF">ACFQND_05595</name>
</gene>